<feature type="transmembrane region" description="Helical" evidence="6">
    <location>
        <begin position="92"/>
        <end position="113"/>
    </location>
</feature>
<dbReference type="EMBL" id="CAJVRL010000079">
    <property type="protein sequence ID" value="CAG8957410.1"/>
    <property type="molecule type" value="Genomic_DNA"/>
</dbReference>
<dbReference type="AlphaFoldDB" id="A0A9N9PVM5"/>
<evidence type="ECO:0000256" key="5">
    <source>
        <dbReference type="ARBA" id="ARBA00038359"/>
    </source>
</evidence>
<feature type="transmembrane region" description="Helical" evidence="6">
    <location>
        <begin position="213"/>
        <end position="232"/>
    </location>
</feature>
<keyword evidence="9" id="KW-1185">Reference proteome</keyword>
<comment type="subcellular location">
    <subcellularLocation>
        <location evidence="1">Membrane</location>
        <topology evidence="1">Multi-pass membrane protein</topology>
    </subcellularLocation>
</comment>
<dbReference type="PANTHER" id="PTHR33048:SF157">
    <property type="entry name" value="INTEGRAL MEMBRANE PROTEIN"/>
    <property type="match status" value="1"/>
</dbReference>
<evidence type="ECO:0000256" key="4">
    <source>
        <dbReference type="ARBA" id="ARBA00023136"/>
    </source>
</evidence>
<dbReference type="Pfam" id="PF20684">
    <property type="entry name" value="Fung_rhodopsin"/>
    <property type="match status" value="1"/>
</dbReference>
<keyword evidence="3 6" id="KW-1133">Transmembrane helix</keyword>
<comment type="caution">
    <text evidence="8">The sequence shown here is derived from an EMBL/GenBank/DDBJ whole genome shotgun (WGS) entry which is preliminary data.</text>
</comment>
<name>A0A9N9PVM5_9HELO</name>
<comment type="similarity">
    <text evidence="5">Belongs to the SAT4 family.</text>
</comment>
<keyword evidence="4 6" id="KW-0472">Membrane</keyword>
<gene>
    <name evidence="8" type="ORF">HYFRA_00011391</name>
</gene>
<feature type="transmembrane region" description="Helical" evidence="6">
    <location>
        <begin position="125"/>
        <end position="150"/>
    </location>
</feature>
<feature type="transmembrane region" description="Helical" evidence="6">
    <location>
        <begin position="42"/>
        <end position="65"/>
    </location>
</feature>
<feature type="transmembrane region" description="Helical" evidence="6">
    <location>
        <begin position="260"/>
        <end position="283"/>
    </location>
</feature>
<evidence type="ECO:0000256" key="6">
    <source>
        <dbReference type="SAM" id="Phobius"/>
    </source>
</evidence>
<protein>
    <recommendedName>
        <fullName evidence="7">Rhodopsin domain-containing protein</fullName>
    </recommendedName>
</protein>
<accession>A0A9N9PVM5</accession>
<feature type="transmembrane region" description="Helical" evidence="6">
    <location>
        <begin position="6"/>
        <end position="30"/>
    </location>
</feature>
<dbReference type="InterPro" id="IPR052337">
    <property type="entry name" value="SAT4-like"/>
</dbReference>
<evidence type="ECO:0000256" key="2">
    <source>
        <dbReference type="ARBA" id="ARBA00022692"/>
    </source>
</evidence>
<dbReference type="OrthoDB" id="5393606at2759"/>
<dbReference type="PANTHER" id="PTHR33048">
    <property type="entry name" value="PTH11-LIKE INTEGRAL MEMBRANE PROTEIN (AFU_ORTHOLOGUE AFUA_5G11245)"/>
    <property type="match status" value="1"/>
</dbReference>
<keyword evidence="2 6" id="KW-0812">Transmembrane</keyword>
<evidence type="ECO:0000256" key="1">
    <source>
        <dbReference type="ARBA" id="ARBA00004141"/>
    </source>
</evidence>
<organism evidence="8 9">
    <name type="scientific">Hymenoscyphus fraxineus</name>
    <dbReference type="NCBI Taxonomy" id="746836"/>
    <lineage>
        <taxon>Eukaryota</taxon>
        <taxon>Fungi</taxon>
        <taxon>Dikarya</taxon>
        <taxon>Ascomycota</taxon>
        <taxon>Pezizomycotina</taxon>
        <taxon>Leotiomycetes</taxon>
        <taxon>Helotiales</taxon>
        <taxon>Helotiaceae</taxon>
        <taxon>Hymenoscyphus</taxon>
    </lineage>
</organism>
<dbReference type="GO" id="GO:0016020">
    <property type="term" value="C:membrane"/>
    <property type="evidence" value="ECO:0007669"/>
    <property type="project" value="UniProtKB-SubCell"/>
</dbReference>
<dbReference type="InterPro" id="IPR049326">
    <property type="entry name" value="Rhodopsin_dom_fungi"/>
</dbReference>
<evidence type="ECO:0000313" key="8">
    <source>
        <dbReference type="EMBL" id="CAG8957410.1"/>
    </source>
</evidence>
<evidence type="ECO:0000259" key="7">
    <source>
        <dbReference type="Pfam" id="PF20684"/>
    </source>
</evidence>
<sequence>MSDQSKEGLLAVCGSLLGLSAIAVGLRLYTRKKQSAPFLADDAFAVAGLVTYIGASITVFISVHYKTVGYASSEFTPAELASTLELSSKLQIAWDILSNASLAFVKLSVLYFYRRIFCSGASKEWFHFASIITVIVVVLWLVVFSFLTGFQCGTHFSALWNGTYLQYCTISFPFLYGLAVSDFLLDVWILVLPIPRIAQLNATISKKFAITGVFLLACLGVGFSIARMVTYIDVEKGGPLYFVYHDEEGKVYPTESVTRAFFFTMLETGISLVAVNLPTLWFLSKSVTPEAILQSIRSVISLASLRSNREGHTKPMATDKPGSMHTLRSSESSAKQFKFHGGSDIEAQRTEVSAMPMDDSKPVAEDGVYVKNSVVIERQLR</sequence>
<evidence type="ECO:0000313" key="9">
    <source>
        <dbReference type="Proteomes" id="UP000696280"/>
    </source>
</evidence>
<evidence type="ECO:0000256" key="3">
    <source>
        <dbReference type="ARBA" id="ARBA00022989"/>
    </source>
</evidence>
<feature type="domain" description="Rhodopsin" evidence="7">
    <location>
        <begin position="26"/>
        <end position="283"/>
    </location>
</feature>
<reference evidence="8" key="1">
    <citation type="submission" date="2021-07" db="EMBL/GenBank/DDBJ databases">
        <authorList>
            <person name="Durling M."/>
        </authorList>
    </citation>
    <scope>NUCLEOTIDE SEQUENCE</scope>
</reference>
<proteinExistence type="inferred from homology"/>
<feature type="transmembrane region" description="Helical" evidence="6">
    <location>
        <begin position="170"/>
        <end position="192"/>
    </location>
</feature>
<dbReference type="Proteomes" id="UP000696280">
    <property type="component" value="Unassembled WGS sequence"/>
</dbReference>